<evidence type="ECO:0000256" key="2">
    <source>
        <dbReference type="ARBA" id="ARBA00023242"/>
    </source>
</evidence>
<dbReference type="SMART" id="SM00066">
    <property type="entry name" value="GAL4"/>
    <property type="match status" value="1"/>
</dbReference>
<comment type="subcellular location">
    <subcellularLocation>
        <location evidence="1">Nucleus</location>
    </subcellularLocation>
</comment>
<dbReference type="GO" id="GO:0008270">
    <property type="term" value="F:zinc ion binding"/>
    <property type="evidence" value="ECO:0007669"/>
    <property type="project" value="InterPro"/>
</dbReference>
<reference evidence="4" key="1">
    <citation type="journal article" date="2021" name="Nat. Commun.">
        <title>Genetic determinants of endophytism in the Arabidopsis root mycobiome.</title>
        <authorList>
            <person name="Mesny F."/>
            <person name="Miyauchi S."/>
            <person name="Thiergart T."/>
            <person name="Pickel B."/>
            <person name="Atanasova L."/>
            <person name="Karlsson M."/>
            <person name="Huettel B."/>
            <person name="Barry K.W."/>
            <person name="Haridas S."/>
            <person name="Chen C."/>
            <person name="Bauer D."/>
            <person name="Andreopoulos W."/>
            <person name="Pangilinan J."/>
            <person name="LaButti K."/>
            <person name="Riley R."/>
            <person name="Lipzen A."/>
            <person name="Clum A."/>
            <person name="Drula E."/>
            <person name="Henrissat B."/>
            <person name="Kohler A."/>
            <person name="Grigoriev I.V."/>
            <person name="Martin F.M."/>
            <person name="Hacquard S."/>
        </authorList>
    </citation>
    <scope>NUCLEOTIDE SEQUENCE</scope>
    <source>
        <strain evidence="4">MPI-SDFR-AT-0068</strain>
    </source>
</reference>
<keyword evidence="2" id="KW-0539">Nucleus</keyword>
<organism evidence="4 5">
    <name type="scientific">Fusarium tricinctum</name>
    <dbReference type="NCBI Taxonomy" id="61284"/>
    <lineage>
        <taxon>Eukaryota</taxon>
        <taxon>Fungi</taxon>
        <taxon>Dikarya</taxon>
        <taxon>Ascomycota</taxon>
        <taxon>Pezizomycotina</taxon>
        <taxon>Sordariomycetes</taxon>
        <taxon>Hypocreomycetidae</taxon>
        <taxon>Hypocreales</taxon>
        <taxon>Nectriaceae</taxon>
        <taxon>Fusarium</taxon>
        <taxon>Fusarium tricinctum species complex</taxon>
    </lineage>
</organism>
<dbReference type="Pfam" id="PF11951">
    <property type="entry name" value="Fungal_trans_2"/>
    <property type="match status" value="1"/>
</dbReference>
<dbReference type="SUPFAM" id="SSF57701">
    <property type="entry name" value="Zn2/Cys6 DNA-binding domain"/>
    <property type="match status" value="1"/>
</dbReference>
<evidence type="ECO:0000259" key="3">
    <source>
        <dbReference type="PROSITE" id="PS50048"/>
    </source>
</evidence>
<sequence>MPRFITRRACDRCHSLKERCSWQQGRESGCSRCLRLGFECLDKRPSKRAGRPRLSSRPLQLAITTSAQYVDNSISANPTEQHFNPVSPLLRTVSEFSHLSTLEKQMMQNMFFSDNALDSFLIGPSFREKHRSLLISHFMVSQDTLKHAFLAVAIGCEYRSTAEPYKHASLALKQLRQYTVSTKQDMSECLALGAMIISFTYYWSPSPAAAPICHQALGLIKETYESSKDIRQKDVVFISCLILPELLNCMMTGSLPSLKFRYLPELNNHVDRYIGLFAPLLPHFYDICKLNHDLYQADMDRLPHEMTAVEELERLVEAWQPQFPHDSITRFSAAEISQILCQAQVMRLGAMLLIYRLWHPFGTNNEPATALATSILTQLDLIQAATKRSIVYIALPLIAACFELHDEEERQFWLNKVPKIVGHSPGFSEYVQRLMKTFWKALDDVGTTSWYNIGHLISLYE</sequence>
<evidence type="ECO:0000256" key="1">
    <source>
        <dbReference type="ARBA" id="ARBA00004123"/>
    </source>
</evidence>
<evidence type="ECO:0000313" key="4">
    <source>
        <dbReference type="EMBL" id="KAH7246701.1"/>
    </source>
</evidence>
<dbReference type="Pfam" id="PF00172">
    <property type="entry name" value="Zn_clus"/>
    <property type="match status" value="1"/>
</dbReference>
<dbReference type="Proteomes" id="UP000813427">
    <property type="component" value="Unassembled WGS sequence"/>
</dbReference>
<dbReference type="Gene3D" id="4.10.240.10">
    <property type="entry name" value="Zn(2)-C6 fungal-type DNA-binding domain"/>
    <property type="match status" value="1"/>
</dbReference>
<dbReference type="AlphaFoldDB" id="A0A8K0RXR2"/>
<gene>
    <name evidence="4" type="ORF">BKA59DRAFT_478296</name>
</gene>
<accession>A0A8K0RXR2</accession>
<dbReference type="PANTHER" id="PTHR37534">
    <property type="entry name" value="TRANSCRIPTIONAL ACTIVATOR PROTEIN UGA3"/>
    <property type="match status" value="1"/>
</dbReference>
<dbReference type="InterPro" id="IPR036864">
    <property type="entry name" value="Zn2-C6_fun-type_DNA-bd_sf"/>
</dbReference>
<keyword evidence="5" id="KW-1185">Reference proteome</keyword>
<comment type="caution">
    <text evidence="4">The sequence shown here is derived from an EMBL/GenBank/DDBJ whole genome shotgun (WGS) entry which is preliminary data.</text>
</comment>
<dbReference type="CDD" id="cd00067">
    <property type="entry name" value="GAL4"/>
    <property type="match status" value="1"/>
</dbReference>
<dbReference type="PANTHER" id="PTHR37534:SF46">
    <property type="entry name" value="ZN(II)2CYS6 TRANSCRIPTION FACTOR (EUROFUNG)"/>
    <property type="match status" value="1"/>
</dbReference>
<feature type="domain" description="Zn(2)-C6 fungal-type" evidence="3">
    <location>
        <begin position="9"/>
        <end position="40"/>
    </location>
</feature>
<protein>
    <submittedName>
        <fullName evidence="4">Fungal-specific transcription factor domain-containing protein</fullName>
    </submittedName>
</protein>
<name>A0A8K0RXR2_9HYPO</name>
<dbReference type="OrthoDB" id="4137815at2759"/>
<dbReference type="PROSITE" id="PS50048">
    <property type="entry name" value="ZN2_CY6_FUNGAL_2"/>
    <property type="match status" value="1"/>
</dbReference>
<dbReference type="PROSITE" id="PS00463">
    <property type="entry name" value="ZN2_CY6_FUNGAL_1"/>
    <property type="match status" value="1"/>
</dbReference>
<dbReference type="InterPro" id="IPR001138">
    <property type="entry name" value="Zn2Cys6_DnaBD"/>
</dbReference>
<dbReference type="EMBL" id="JAGPXF010000004">
    <property type="protein sequence ID" value="KAH7246701.1"/>
    <property type="molecule type" value="Genomic_DNA"/>
</dbReference>
<dbReference type="GO" id="GO:0005634">
    <property type="term" value="C:nucleus"/>
    <property type="evidence" value="ECO:0007669"/>
    <property type="project" value="UniProtKB-SubCell"/>
</dbReference>
<proteinExistence type="predicted"/>
<evidence type="ECO:0000313" key="5">
    <source>
        <dbReference type="Proteomes" id="UP000813427"/>
    </source>
</evidence>
<dbReference type="InterPro" id="IPR021858">
    <property type="entry name" value="Fun_TF"/>
</dbReference>
<dbReference type="GO" id="GO:0000981">
    <property type="term" value="F:DNA-binding transcription factor activity, RNA polymerase II-specific"/>
    <property type="evidence" value="ECO:0007669"/>
    <property type="project" value="InterPro"/>
</dbReference>